<comment type="caution">
    <text evidence="3">The sequence shown here is derived from an EMBL/GenBank/DDBJ whole genome shotgun (WGS) entry which is preliminary data.</text>
</comment>
<dbReference type="EMBL" id="VSRR010018709">
    <property type="protein sequence ID" value="MPC61621.1"/>
    <property type="molecule type" value="Genomic_DNA"/>
</dbReference>
<feature type="compositionally biased region" description="Basic and acidic residues" evidence="1">
    <location>
        <begin position="66"/>
        <end position="86"/>
    </location>
</feature>
<feature type="signal peptide" evidence="2">
    <location>
        <begin position="1"/>
        <end position="17"/>
    </location>
</feature>
<accession>A0A5B7GNF3</accession>
<reference evidence="3 4" key="1">
    <citation type="submission" date="2019-05" db="EMBL/GenBank/DDBJ databases">
        <title>Another draft genome of Portunus trituberculatus and its Hox gene families provides insights of decapod evolution.</title>
        <authorList>
            <person name="Jeong J.-H."/>
            <person name="Song I."/>
            <person name="Kim S."/>
            <person name="Choi T."/>
            <person name="Kim D."/>
            <person name="Ryu S."/>
            <person name="Kim W."/>
        </authorList>
    </citation>
    <scope>NUCLEOTIDE SEQUENCE [LARGE SCALE GENOMIC DNA]</scope>
    <source>
        <tissue evidence="3">Muscle</tissue>
    </source>
</reference>
<protein>
    <submittedName>
        <fullName evidence="3">Uncharacterized protein</fullName>
    </submittedName>
</protein>
<proteinExistence type="predicted"/>
<evidence type="ECO:0000313" key="4">
    <source>
        <dbReference type="Proteomes" id="UP000324222"/>
    </source>
</evidence>
<evidence type="ECO:0000256" key="1">
    <source>
        <dbReference type="SAM" id="MobiDB-lite"/>
    </source>
</evidence>
<keyword evidence="4" id="KW-1185">Reference proteome</keyword>
<name>A0A5B7GNF3_PORTR</name>
<sequence>MIQTLSFLSLLWPRTTTTSTAISLFLFLSPERNAGSFVKRLDHPNISVFPPHPEPRLTWTPPRLRAPSDPDGGRGKKLHDAEEKAVGEPQWGSQMDLVGASLLLRIGHDRERATGVHSSLSVKVDLFSSSAHIFKTLPFPKHRPPSSRPCRQASLVGAARECRDLVFKH</sequence>
<organism evidence="3 4">
    <name type="scientific">Portunus trituberculatus</name>
    <name type="common">Swimming crab</name>
    <name type="synonym">Neptunus trituberculatus</name>
    <dbReference type="NCBI Taxonomy" id="210409"/>
    <lineage>
        <taxon>Eukaryota</taxon>
        <taxon>Metazoa</taxon>
        <taxon>Ecdysozoa</taxon>
        <taxon>Arthropoda</taxon>
        <taxon>Crustacea</taxon>
        <taxon>Multicrustacea</taxon>
        <taxon>Malacostraca</taxon>
        <taxon>Eumalacostraca</taxon>
        <taxon>Eucarida</taxon>
        <taxon>Decapoda</taxon>
        <taxon>Pleocyemata</taxon>
        <taxon>Brachyura</taxon>
        <taxon>Eubrachyura</taxon>
        <taxon>Portunoidea</taxon>
        <taxon>Portunidae</taxon>
        <taxon>Portuninae</taxon>
        <taxon>Portunus</taxon>
    </lineage>
</organism>
<gene>
    <name evidence="3" type="ORF">E2C01_055695</name>
</gene>
<dbReference type="AlphaFoldDB" id="A0A5B7GNF3"/>
<dbReference type="Proteomes" id="UP000324222">
    <property type="component" value="Unassembled WGS sequence"/>
</dbReference>
<evidence type="ECO:0000313" key="3">
    <source>
        <dbReference type="EMBL" id="MPC61621.1"/>
    </source>
</evidence>
<feature type="chain" id="PRO_5023057295" evidence="2">
    <location>
        <begin position="18"/>
        <end position="169"/>
    </location>
</feature>
<evidence type="ECO:0000256" key="2">
    <source>
        <dbReference type="SAM" id="SignalP"/>
    </source>
</evidence>
<feature type="region of interest" description="Disordered" evidence="1">
    <location>
        <begin position="52"/>
        <end position="89"/>
    </location>
</feature>
<keyword evidence="2" id="KW-0732">Signal</keyword>